<dbReference type="InterPro" id="IPR045875">
    <property type="entry name" value="NTF2"/>
</dbReference>
<accession>A0ABP0XID0</accession>
<dbReference type="Pfam" id="PF02136">
    <property type="entry name" value="NTF2"/>
    <property type="match status" value="1"/>
</dbReference>
<dbReference type="SUPFAM" id="SSF54427">
    <property type="entry name" value="NTF2-like"/>
    <property type="match status" value="1"/>
</dbReference>
<keyword evidence="1" id="KW-0653">Protein transport</keyword>
<sequence>MDPDQLSKAFVEHYYSTFDSNTPNLLGLFQESSMLSFEGEKIQGAQNISNKLSSLPFQQCKHDISTVDCQPSGPAGGMMVFVSICNYQARNTLLNSARYAVFRARKLCVVMLVMFHQIPTPQGGFYVFNDIFCLNYA</sequence>
<evidence type="ECO:0000313" key="4">
    <source>
        <dbReference type="Proteomes" id="UP001497444"/>
    </source>
</evidence>
<dbReference type="PANTHER" id="PTHR12612">
    <property type="entry name" value="NUCLEAR TRANSPORT FACTOR 2"/>
    <property type="match status" value="1"/>
</dbReference>
<comment type="subcellular location">
    <subcellularLocation>
        <location evidence="1">Cytoplasm</location>
    </subcellularLocation>
    <subcellularLocation>
        <location evidence="1">Nucleus</location>
    </subcellularLocation>
</comment>
<keyword evidence="1" id="KW-0963">Cytoplasm</keyword>
<dbReference type="Gene3D" id="3.10.450.50">
    <property type="match status" value="1"/>
</dbReference>
<dbReference type="EMBL" id="OZ020103">
    <property type="protein sequence ID" value="CAK9278101.1"/>
    <property type="molecule type" value="Genomic_DNA"/>
</dbReference>
<dbReference type="CDD" id="cd00780">
    <property type="entry name" value="NTF2"/>
    <property type="match status" value="1"/>
</dbReference>
<proteinExistence type="predicted"/>
<dbReference type="InterPro" id="IPR018222">
    <property type="entry name" value="Nuclear_transport_factor_2_euk"/>
</dbReference>
<comment type="function">
    <text evidence="1">Has a role in nuclear-cytoplasmic transport of proteins and mRNAs.</text>
</comment>
<protein>
    <recommendedName>
        <fullName evidence="1">NTF2-related export protein</fullName>
    </recommendedName>
</protein>
<organism evidence="3 4">
    <name type="scientific">Sphagnum jensenii</name>
    <dbReference type="NCBI Taxonomy" id="128206"/>
    <lineage>
        <taxon>Eukaryota</taxon>
        <taxon>Viridiplantae</taxon>
        <taxon>Streptophyta</taxon>
        <taxon>Embryophyta</taxon>
        <taxon>Bryophyta</taxon>
        <taxon>Sphagnophytina</taxon>
        <taxon>Sphagnopsida</taxon>
        <taxon>Sphagnales</taxon>
        <taxon>Sphagnaceae</taxon>
        <taxon>Sphagnum</taxon>
    </lineage>
</organism>
<evidence type="ECO:0000259" key="2">
    <source>
        <dbReference type="PROSITE" id="PS50177"/>
    </source>
</evidence>
<gene>
    <name evidence="3" type="ORF">CSSPJE1EN1_LOCUS23579</name>
</gene>
<dbReference type="PROSITE" id="PS50177">
    <property type="entry name" value="NTF2_DOMAIN"/>
    <property type="match status" value="1"/>
</dbReference>
<dbReference type="Proteomes" id="UP001497444">
    <property type="component" value="Chromosome 8"/>
</dbReference>
<keyword evidence="1" id="KW-0813">Transport</keyword>
<keyword evidence="4" id="KW-1185">Reference proteome</keyword>
<evidence type="ECO:0000313" key="3">
    <source>
        <dbReference type="EMBL" id="CAK9278101.1"/>
    </source>
</evidence>
<name>A0ABP0XID0_9BRYO</name>
<dbReference type="InterPro" id="IPR032710">
    <property type="entry name" value="NTF2-like_dom_sf"/>
</dbReference>
<evidence type="ECO:0000256" key="1">
    <source>
        <dbReference type="RuleBase" id="RU369002"/>
    </source>
</evidence>
<reference evidence="3" key="1">
    <citation type="submission" date="2024-02" db="EMBL/GenBank/DDBJ databases">
        <authorList>
            <consortium name="ELIXIR-Norway"/>
            <consortium name="Elixir Norway"/>
        </authorList>
    </citation>
    <scope>NUCLEOTIDE SEQUENCE</scope>
</reference>
<dbReference type="InterPro" id="IPR002075">
    <property type="entry name" value="NTF2_dom"/>
</dbReference>
<feature type="domain" description="NTF2" evidence="2">
    <location>
        <begin position="6"/>
        <end position="134"/>
    </location>
</feature>
<keyword evidence="1" id="KW-0539">Nucleus</keyword>